<dbReference type="Proteomes" id="UP000037035">
    <property type="component" value="Unassembled WGS sequence"/>
</dbReference>
<evidence type="ECO:0000313" key="1">
    <source>
        <dbReference type="EMBL" id="KNZ54676.1"/>
    </source>
</evidence>
<accession>A0A0L6V1N8</accession>
<reference evidence="1 2" key="1">
    <citation type="submission" date="2015-08" db="EMBL/GenBank/DDBJ databases">
        <title>Next Generation Sequencing and Analysis of the Genome of Puccinia sorghi L Schw, the Causal Agent of Maize Common Rust.</title>
        <authorList>
            <person name="Rochi L."/>
            <person name="Burguener G."/>
            <person name="Darino M."/>
            <person name="Turjanski A."/>
            <person name="Kreff E."/>
            <person name="Dieguez M.J."/>
            <person name="Sacco F."/>
        </authorList>
    </citation>
    <scope>NUCLEOTIDE SEQUENCE [LARGE SCALE GENOMIC DNA]</scope>
    <source>
        <strain evidence="1 2">RO10H11247</strain>
    </source>
</reference>
<sequence length="154" mass="17612">MDTVDSKSLFGIWDVSCSDNTCGMIGNFTLPKTNPPIFVGLTESRHFVVLKMKNENLFPASQLEKKWEQIATPEAMNWKNSYLRCFELNRGLNWRLFLINGIDLSHVRMCDSCRTAVLSTPKYCHPTLLAMESEHFVTPNTMKKLISLAQRVPL</sequence>
<dbReference type="AlphaFoldDB" id="A0A0L6V1N8"/>
<protein>
    <submittedName>
        <fullName evidence="1">Uncharacterized protein</fullName>
    </submittedName>
</protein>
<dbReference type="OrthoDB" id="5768718at2759"/>
<keyword evidence="2" id="KW-1185">Reference proteome</keyword>
<gene>
    <name evidence="1" type="ORF">VP01_2887g5</name>
</gene>
<comment type="caution">
    <text evidence="1">The sequence shown here is derived from an EMBL/GenBank/DDBJ whole genome shotgun (WGS) entry which is preliminary data.</text>
</comment>
<dbReference type="VEuPathDB" id="FungiDB:VP01_2887g5"/>
<name>A0A0L6V1N8_9BASI</name>
<proteinExistence type="predicted"/>
<dbReference type="EMBL" id="LAVV01007820">
    <property type="protein sequence ID" value="KNZ54676.1"/>
    <property type="molecule type" value="Genomic_DNA"/>
</dbReference>
<evidence type="ECO:0000313" key="2">
    <source>
        <dbReference type="Proteomes" id="UP000037035"/>
    </source>
</evidence>
<organism evidence="1 2">
    <name type="scientific">Puccinia sorghi</name>
    <dbReference type="NCBI Taxonomy" id="27349"/>
    <lineage>
        <taxon>Eukaryota</taxon>
        <taxon>Fungi</taxon>
        <taxon>Dikarya</taxon>
        <taxon>Basidiomycota</taxon>
        <taxon>Pucciniomycotina</taxon>
        <taxon>Pucciniomycetes</taxon>
        <taxon>Pucciniales</taxon>
        <taxon>Pucciniaceae</taxon>
        <taxon>Puccinia</taxon>
    </lineage>
</organism>